<dbReference type="EMBL" id="SWJQ01000396">
    <property type="protein sequence ID" value="TRZ14950.1"/>
    <property type="molecule type" value="Genomic_DNA"/>
</dbReference>
<dbReference type="AlphaFoldDB" id="A0A8K1GBU8"/>
<organism evidence="1 2">
    <name type="scientific">Zosterops borbonicus</name>
    <dbReference type="NCBI Taxonomy" id="364589"/>
    <lineage>
        <taxon>Eukaryota</taxon>
        <taxon>Metazoa</taxon>
        <taxon>Chordata</taxon>
        <taxon>Craniata</taxon>
        <taxon>Vertebrata</taxon>
        <taxon>Euteleostomi</taxon>
        <taxon>Archelosauria</taxon>
        <taxon>Archosauria</taxon>
        <taxon>Dinosauria</taxon>
        <taxon>Saurischia</taxon>
        <taxon>Theropoda</taxon>
        <taxon>Coelurosauria</taxon>
        <taxon>Aves</taxon>
        <taxon>Neognathae</taxon>
        <taxon>Neoaves</taxon>
        <taxon>Telluraves</taxon>
        <taxon>Australaves</taxon>
        <taxon>Passeriformes</taxon>
        <taxon>Sylvioidea</taxon>
        <taxon>Zosteropidae</taxon>
        <taxon>Zosterops</taxon>
    </lineage>
</organism>
<evidence type="ECO:0000313" key="2">
    <source>
        <dbReference type="Proteomes" id="UP000796761"/>
    </source>
</evidence>
<comment type="caution">
    <text evidence="1">The sequence shown here is derived from an EMBL/GenBank/DDBJ whole genome shotgun (WGS) entry which is preliminary data.</text>
</comment>
<proteinExistence type="predicted"/>
<dbReference type="Proteomes" id="UP000796761">
    <property type="component" value="Unassembled WGS sequence"/>
</dbReference>
<keyword evidence="2" id="KW-1185">Reference proteome</keyword>
<accession>A0A8K1GBU8</accession>
<name>A0A8K1GBU8_9PASS</name>
<gene>
    <name evidence="1" type="ORF">HGM15179_012168</name>
</gene>
<protein>
    <submittedName>
        <fullName evidence="1">Uncharacterized protein</fullName>
    </submittedName>
</protein>
<evidence type="ECO:0000313" key="1">
    <source>
        <dbReference type="EMBL" id="TRZ14950.1"/>
    </source>
</evidence>
<reference evidence="1" key="1">
    <citation type="submission" date="2019-04" db="EMBL/GenBank/DDBJ databases">
        <title>Genome assembly of Zosterops borbonicus 15179.</title>
        <authorList>
            <person name="Leroy T."/>
            <person name="Anselmetti Y."/>
            <person name="Tilak M.-K."/>
            <person name="Nabholz B."/>
        </authorList>
    </citation>
    <scope>NUCLEOTIDE SEQUENCE</scope>
    <source>
        <strain evidence="1">HGM_15179</strain>
        <tissue evidence="1">Muscle</tissue>
    </source>
</reference>
<sequence length="121" mass="13714">MSEFSSECPHIEHQALFEILKFGVMRLSQRPSVRIFGKLTLVPSTACKTCFLWDHEKEPICEGYKARVKVCPGHYVLVTNDTKINFIAPQTAPTMSLHERFTVDLWTEVCLSPGESFVSPP</sequence>